<sequence>MCFGGGGGDGGAAQARADEMARQARIKTGIGNINQKFDKFDDGFFKGRGQAYTNFATPQVNDQYKQVSDQLAFSLARTGLDQSSEKARQGGVLMRDNALARQTLAEGATTEATKARQAVEDQRNSLISQVNMTADPEMAAQNALRSAGIMEQQQAFNPVANLFANTTGMLGAAQQSGYYSGGPGLDPFKSVVGIKPSKNRVVGSGT</sequence>
<accession>A0A6J5MT43</accession>
<gene>
    <name evidence="1" type="ORF">UFOVP549_29</name>
</gene>
<evidence type="ECO:0000313" key="1">
    <source>
        <dbReference type="EMBL" id="CAB4150034.1"/>
    </source>
</evidence>
<reference evidence="1" key="1">
    <citation type="submission" date="2020-04" db="EMBL/GenBank/DDBJ databases">
        <authorList>
            <person name="Chiriac C."/>
            <person name="Salcher M."/>
            <person name="Ghai R."/>
            <person name="Kavagutti S V."/>
        </authorList>
    </citation>
    <scope>NUCLEOTIDE SEQUENCE</scope>
</reference>
<dbReference type="EMBL" id="LR796534">
    <property type="protein sequence ID" value="CAB4150034.1"/>
    <property type="molecule type" value="Genomic_DNA"/>
</dbReference>
<protein>
    <submittedName>
        <fullName evidence="1">Uncharacterized protein</fullName>
    </submittedName>
</protein>
<name>A0A6J5MT43_9CAUD</name>
<organism evidence="1">
    <name type="scientific">uncultured Caudovirales phage</name>
    <dbReference type="NCBI Taxonomy" id="2100421"/>
    <lineage>
        <taxon>Viruses</taxon>
        <taxon>Duplodnaviria</taxon>
        <taxon>Heunggongvirae</taxon>
        <taxon>Uroviricota</taxon>
        <taxon>Caudoviricetes</taxon>
        <taxon>Peduoviridae</taxon>
        <taxon>Maltschvirus</taxon>
        <taxon>Maltschvirus maltsch</taxon>
    </lineage>
</organism>
<proteinExistence type="predicted"/>